<accession>A0A645ASR6</accession>
<dbReference type="GO" id="GO:0006799">
    <property type="term" value="P:polyphosphate biosynthetic process"/>
    <property type="evidence" value="ECO:0007669"/>
    <property type="project" value="UniProtKB-ARBA"/>
</dbReference>
<feature type="domain" description="VTC" evidence="1">
    <location>
        <begin position="19"/>
        <end position="230"/>
    </location>
</feature>
<dbReference type="Pfam" id="PF09359">
    <property type="entry name" value="VTC"/>
    <property type="match status" value="1"/>
</dbReference>
<organism evidence="2">
    <name type="scientific">bioreactor metagenome</name>
    <dbReference type="NCBI Taxonomy" id="1076179"/>
    <lineage>
        <taxon>unclassified sequences</taxon>
        <taxon>metagenomes</taxon>
        <taxon>ecological metagenomes</taxon>
    </lineage>
</organism>
<protein>
    <recommendedName>
        <fullName evidence="1">VTC domain-containing protein</fullName>
    </recommendedName>
</protein>
<gene>
    <name evidence="2" type="ORF">SDC9_102595</name>
</gene>
<dbReference type="InterPro" id="IPR018966">
    <property type="entry name" value="VTC_domain"/>
</dbReference>
<evidence type="ECO:0000313" key="2">
    <source>
        <dbReference type="EMBL" id="MPM55798.1"/>
    </source>
</evidence>
<evidence type="ECO:0000259" key="1">
    <source>
        <dbReference type="Pfam" id="PF09359"/>
    </source>
</evidence>
<name>A0A645ASR6_9ZZZZ</name>
<dbReference type="AlphaFoldDB" id="A0A645ASR6"/>
<sequence>MTATISLEELNEQSALLDRVDRKYLIKTSDLPVIWNNLDDCSRVLDINGLTWFGYHSVYYDTPELDCYADAGIGRRRRFKVRTRAYLSSDEHWLEVKTRGPRGTTIKDRLARTGDSGSLSSAERHWIGQTLLFRGITHAPVETLQPTVTTDYSRRTIQICPADAPVSRLTIDVGLTCSTPDDNAESVSFDEYTIVETKGSPRPSRADRQLWTMGHRPLRVSKFGIGVALLNPELPDYKWHRIIKHEFAA</sequence>
<dbReference type="Gene3D" id="3.20.100.30">
    <property type="entry name" value="VTC, catalytic tunnel domain"/>
    <property type="match status" value="1"/>
</dbReference>
<reference evidence="2" key="1">
    <citation type="submission" date="2019-08" db="EMBL/GenBank/DDBJ databases">
        <authorList>
            <person name="Kucharzyk K."/>
            <person name="Murdoch R.W."/>
            <person name="Higgins S."/>
            <person name="Loffler F."/>
        </authorList>
    </citation>
    <scope>NUCLEOTIDE SEQUENCE</scope>
</reference>
<dbReference type="EMBL" id="VSSQ01015441">
    <property type="protein sequence ID" value="MPM55798.1"/>
    <property type="molecule type" value="Genomic_DNA"/>
</dbReference>
<dbReference type="InterPro" id="IPR042267">
    <property type="entry name" value="VTC_sf"/>
</dbReference>
<proteinExistence type="predicted"/>
<comment type="caution">
    <text evidence="2">The sequence shown here is derived from an EMBL/GenBank/DDBJ whole genome shotgun (WGS) entry which is preliminary data.</text>
</comment>